<feature type="region of interest" description="Disordered" evidence="1">
    <location>
        <begin position="270"/>
        <end position="289"/>
    </location>
</feature>
<proteinExistence type="predicted"/>
<evidence type="ECO:0000313" key="2">
    <source>
        <dbReference type="EMBL" id="CAD2215050.1"/>
    </source>
</evidence>
<feature type="compositionally biased region" description="Polar residues" evidence="1">
    <location>
        <begin position="133"/>
        <end position="150"/>
    </location>
</feature>
<feature type="region of interest" description="Disordered" evidence="1">
    <location>
        <begin position="133"/>
        <end position="180"/>
    </location>
</feature>
<dbReference type="Proteomes" id="UP000515908">
    <property type="component" value="Chromosome 04"/>
</dbReference>
<evidence type="ECO:0000313" key="3">
    <source>
        <dbReference type="Proteomes" id="UP000515908"/>
    </source>
</evidence>
<dbReference type="VEuPathDB" id="TriTrypDB:ADEAN_000250300"/>
<keyword evidence="3" id="KW-1185">Reference proteome</keyword>
<dbReference type="EMBL" id="LR877148">
    <property type="protein sequence ID" value="CAD2215050.1"/>
    <property type="molecule type" value="Genomic_DNA"/>
</dbReference>
<sequence length="354" mass="38733">MPVSKRGRSTGEGNTEEDHLIHLEATSRKRRLPIPNHNDVGPVAFYFVANQHISVNRSWQSQSAGTALIEGNFWFKCRVCTWCYSACRQGIERDEPARLFSRLCGEEDRLNSIPPTESPWNFFGHLLFSSQPTNSSRAPSTAGQSATDAQNSSSNSTTKNSVMVSPIITGAGGDEPPRSPLRKVQLDIAARKERKIGLILLDERRLKVDENECVGDTPNALNSSVSPILEDTSDEHHLGPFPTTERSVSSCYDVITALLDERHGKRRKDDMWGVVSPTSPPVSGTRRGSGSFRAAAAKRSDSAPNVRASSYIVRDASFSLESSFHAYTPAALNPQPARSSSRDHILSTSVVKGV</sequence>
<gene>
    <name evidence="2" type="ORF">ADEAN_000250300</name>
</gene>
<feature type="compositionally biased region" description="Low complexity" evidence="1">
    <location>
        <begin position="151"/>
        <end position="161"/>
    </location>
</feature>
<protein>
    <submittedName>
        <fullName evidence="2">Uncharacterized protein</fullName>
    </submittedName>
</protein>
<accession>A0A7G2C5P1</accession>
<evidence type="ECO:0000256" key="1">
    <source>
        <dbReference type="SAM" id="MobiDB-lite"/>
    </source>
</evidence>
<reference evidence="2 3" key="1">
    <citation type="submission" date="2020-08" db="EMBL/GenBank/DDBJ databases">
        <authorList>
            <person name="Newling K."/>
            <person name="Davey J."/>
            <person name="Forrester S."/>
        </authorList>
    </citation>
    <scope>NUCLEOTIDE SEQUENCE [LARGE SCALE GENOMIC DNA]</scope>
    <source>
        <strain evidence="3">Crithidia deanei Carvalho (ATCC PRA-265)</strain>
    </source>
</reference>
<dbReference type="AlphaFoldDB" id="A0A7G2C5P1"/>
<feature type="region of interest" description="Disordered" evidence="1">
    <location>
        <begin position="332"/>
        <end position="354"/>
    </location>
</feature>
<organism evidence="2 3">
    <name type="scientific">Angomonas deanei</name>
    <dbReference type="NCBI Taxonomy" id="59799"/>
    <lineage>
        <taxon>Eukaryota</taxon>
        <taxon>Discoba</taxon>
        <taxon>Euglenozoa</taxon>
        <taxon>Kinetoplastea</taxon>
        <taxon>Metakinetoplastina</taxon>
        <taxon>Trypanosomatida</taxon>
        <taxon>Trypanosomatidae</taxon>
        <taxon>Strigomonadinae</taxon>
        <taxon>Angomonas</taxon>
    </lineage>
</organism>
<name>A0A7G2C5P1_9TRYP</name>